<organism evidence="1 2">
    <name type="scientific">Spirosoma aureum</name>
    <dbReference type="NCBI Taxonomy" id="2692134"/>
    <lineage>
        <taxon>Bacteria</taxon>
        <taxon>Pseudomonadati</taxon>
        <taxon>Bacteroidota</taxon>
        <taxon>Cytophagia</taxon>
        <taxon>Cytophagales</taxon>
        <taxon>Cytophagaceae</taxon>
        <taxon>Spirosoma</taxon>
    </lineage>
</organism>
<dbReference type="KEGG" id="spib:G8759_22040"/>
<protein>
    <recommendedName>
        <fullName evidence="3">DUF2914 domain-containing protein</fullName>
    </recommendedName>
</protein>
<evidence type="ECO:0000313" key="2">
    <source>
        <dbReference type="Proteomes" id="UP000501802"/>
    </source>
</evidence>
<dbReference type="EMBL" id="CP050063">
    <property type="protein sequence ID" value="QIP15111.1"/>
    <property type="molecule type" value="Genomic_DNA"/>
</dbReference>
<keyword evidence="2" id="KW-1185">Reference proteome</keyword>
<proteinExistence type="predicted"/>
<dbReference type="AlphaFoldDB" id="A0A6G9ARL2"/>
<name>A0A6G9ARL2_9BACT</name>
<sequence>MTFEPTSQLLAFVLPMSFRKGDLTFSRVSNGEENIKIQVTPTAKPRHIVSTAQLARGIWRVCLQWSDGRLQYLDEKVISVG</sequence>
<reference evidence="1 2" key="1">
    <citation type="submission" date="2020-03" db="EMBL/GenBank/DDBJ databases">
        <authorList>
            <person name="Kim M.K."/>
        </authorList>
    </citation>
    <scope>NUCLEOTIDE SEQUENCE [LARGE SCALE GENOMIC DNA]</scope>
    <source>
        <strain evidence="1 2">BT328</strain>
    </source>
</reference>
<evidence type="ECO:0008006" key="3">
    <source>
        <dbReference type="Google" id="ProtNLM"/>
    </source>
</evidence>
<evidence type="ECO:0000313" key="1">
    <source>
        <dbReference type="EMBL" id="QIP15111.1"/>
    </source>
</evidence>
<accession>A0A6G9ARL2</accession>
<dbReference type="Proteomes" id="UP000501802">
    <property type="component" value="Chromosome"/>
</dbReference>
<dbReference type="RefSeq" id="WP_167212516.1">
    <property type="nucleotide sequence ID" value="NZ_CP050063.1"/>
</dbReference>
<gene>
    <name evidence="1" type="ORF">G8759_22040</name>
</gene>